<dbReference type="AlphaFoldDB" id="A0AAN9LQT3"/>
<dbReference type="Proteomes" id="UP001367508">
    <property type="component" value="Unassembled WGS sequence"/>
</dbReference>
<dbReference type="InterPro" id="IPR036047">
    <property type="entry name" value="F-box-like_dom_sf"/>
</dbReference>
<gene>
    <name evidence="2" type="ORF">VNO77_21170</name>
</gene>
<evidence type="ECO:0000313" key="3">
    <source>
        <dbReference type="Proteomes" id="UP001367508"/>
    </source>
</evidence>
<evidence type="ECO:0000313" key="2">
    <source>
        <dbReference type="EMBL" id="KAK7340467.1"/>
    </source>
</evidence>
<dbReference type="InterPro" id="IPR001810">
    <property type="entry name" value="F-box_dom"/>
</dbReference>
<dbReference type="Gene3D" id="1.20.1280.50">
    <property type="match status" value="1"/>
</dbReference>
<feature type="domain" description="F-box" evidence="1">
    <location>
        <begin position="84"/>
        <end position="129"/>
    </location>
</feature>
<dbReference type="SUPFAM" id="SSF81383">
    <property type="entry name" value="F-box domain"/>
    <property type="match status" value="1"/>
</dbReference>
<accession>A0AAN9LQT3</accession>
<sequence>MMCGTVIYGHEDANRGIFIYKETSKDDNLKKIRKGEFPSLLERTLARRKFVVIMGDIKEKTDKFFKNRSKKDKKGRKAILLNRETEITDLPSFIIQDILTRLPLRSIRCCKYVCKEWNKLIKEPSFPKLHQAHAAVFTILRALDPQFWPSDLHVIEATHTNDLVSPSKLYSKILPPQAPLIPTEPRRGIPNRPKFGIVNSCNGLLCVCTTPFNNPIYVCNPITGEYMMLPKPKEDDYTKDYIMGMGKKRELSKEDFVVSGFGFSPRTNQYKVMRILELQKYNEKIKHVQILTLGSNAWKTLGEIERWDVIGLDVYRRLTLLPIEAPYKQSSCVYLNGAVHWLGYNKSNPIFIGSFNFDDEGFVLIRPPVEFYSKEFAIENMSFGVLHDCLYLSDLASDPQFELWVRKDYADPSSWIKELVINTLSLNIWPRGSYKPIKYLDNGDLLMFHPSNALVCYNPKEQSFRCFKIRGIDSDFEMVPHVPSLLSMKDAVKVNGQHAKIRNVRSLKLLRTSRRLPSNWIERQQFLLVEENEDVVSA</sequence>
<dbReference type="PANTHER" id="PTHR31672:SF13">
    <property type="entry name" value="F-BOX PROTEIN CPR30-LIKE"/>
    <property type="match status" value="1"/>
</dbReference>
<keyword evidence="3" id="KW-1185">Reference proteome</keyword>
<dbReference type="InterPro" id="IPR013187">
    <property type="entry name" value="F-box-assoc_dom_typ3"/>
</dbReference>
<protein>
    <recommendedName>
        <fullName evidence="1">F-box domain-containing protein</fullName>
    </recommendedName>
</protein>
<organism evidence="2 3">
    <name type="scientific">Canavalia gladiata</name>
    <name type="common">Sword bean</name>
    <name type="synonym">Dolichos gladiatus</name>
    <dbReference type="NCBI Taxonomy" id="3824"/>
    <lineage>
        <taxon>Eukaryota</taxon>
        <taxon>Viridiplantae</taxon>
        <taxon>Streptophyta</taxon>
        <taxon>Embryophyta</taxon>
        <taxon>Tracheophyta</taxon>
        <taxon>Spermatophyta</taxon>
        <taxon>Magnoliopsida</taxon>
        <taxon>eudicotyledons</taxon>
        <taxon>Gunneridae</taxon>
        <taxon>Pentapetalae</taxon>
        <taxon>rosids</taxon>
        <taxon>fabids</taxon>
        <taxon>Fabales</taxon>
        <taxon>Fabaceae</taxon>
        <taxon>Papilionoideae</taxon>
        <taxon>50 kb inversion clade</taxon>
        <taxon>NPAAA clade</taxon>
        <taxon>indigoferoid/millettioid clade</taxon>
        <taxon>Phaseoleae</taxon>
        <taxon>Canavalia</taxon>
    </lineage>
</organism>
<dbReference type="Pfam" id="PF08268">
    <property type="entry name" value="FBA_3"/>
    <property type="match status" value="1"/>
</dbReference>
<dbReference type="Pfam" id="PF00646">
    <property type="entry name" value="F-box"/>
    <property type="match status" value="1"/>
</dbReference>
<evidence type="ECO:0000259" key="1">
    <source>
        <dbReference type="PROSITE" id="PS50181"/>
    </source>
</evidence>
<proteinExistence type="predicted"/>
<dbReference type="EMBL" id="JAYMYQ010000004">
    <property type="protein sequence ID" value="KAK7340467.1"/>
    <property type="molecule type" value="Genomic_DNA"/>
</dbReference>
<comment type="caution">
    <text evidence="2">The sequence shown here is derived from an EMBL/GenBank/DDBJ whole genome shotgun (WGS) entry which is preliminary data.</text>
</comment>
<dbReference type="InterPro" id="IPR050796">
    <property type="entry name" value="SCF_F-box_component"/>
</dbReference>
<name>A0AAN9LQT3_CANGL</name>
<dbReference type="NCBIfam" id="TIGR01640">
    <property type="entry name" value="F_box_assoc_1"/>
    <property type="match status" value="1"/>
</dbReference>
<reference evidence="2 3" key="1">
    <citation type="submission" date="2024-01" db="EMBL/GenBank/DDBJ databases">
        <title>The genomes of 5 underutilized Papilionoideae crops provide insights into root nodulation and disease resistanc.</title>
        <authorList>
            <person name="Jiang F."/>
        </authorList>
    </citation>
    <scope>NUCLEOTIDE SEQUENCE [LARGE SCALE GENOMIC DNA]</scope>
    <source>
        <strain evidence="2">LVBAO_FW01</strain>
        <tissue evidence="2">Leaves</tissue>
    </source>
</reference>
<dbReference type="InterPro" id="IPR017451">
    <property type="entry name" value="F-box-assoc_interact_dom"/>
</dbReference>
<dbReference type="PANTHER" id="PTHR31672">
    <property type="entry name" value="BNACNNG10540D PROTEIN"/>
    <property type="match status" value="1"/>
</dbReference>
<dbReference type="PROSITE" id="PS50181">
    <property type="entry name" value="FBOX"/>
    <property type="match status" value="1"/>
</dbReference>